<gene>
    <name evidence="1" type="ORF">GLOINDRAFT_95519</name>
</gene>
<dbReference type="AlphaFoldDB" id="U9U3H7"/>
<organism evidence="1">
    <name type="scientific">Rhizophagus irregularis (strain DAOM 181602 / DAOM 197198 / MUCL 43194)</name>
    <name type="common">Arbuscular mycorrhizal fungus</name>
    <name type="synonym">Glomus intraradices</name>
    <dbReference type="NCBI Taxonomy" id="747089"/>
    <lineage>
        <taxon>Eukaryota</taxon>
        <taxon>Fungi</taxon>
        <taxon>Fungi incertae sedis</taxon>
        <taxon>Mucoromycota</taxon>
        <taxon>Glomeromycotina</taxon>
        <taxon>Glomeromycetes</taxon>
        <taxon>Glomerales</taxon>
        <taxon>Glomeraceae</taxon>
        <taxon>Rhizophagus</taxon>
    </lineage>
</organism>
<dbReference type="VEuPathDB" id="FungiDB:RhiirFUN_026779"/>
<reference evidence="1" key="1">
    <citation type="submission" date="2013-07" db="EMBL/GenBank/DDBJ databases">
        <title>The genome of an arbuscular mycorrhizal fungus provides insights into the evolution of the oldest plant symbiosis.</title>
        <authorList>
            <consortium name="DOE Joint Genome Institute"/>
            <person name="Tisserant E."/>
            <person name="Malbreil M."/>
            <person name="Kuo A."/>
            <person name="Kohler A."/>
            <person name="Symeonidi A."/>
            <person name="Balestrini R."/>
            <person name="Charron P."/>
            <person name="Duensing N."/>
            <person name="Frei-dit-Frey N."/>
            <person name="Gianinazzi-Pearson V."/>
            <person name="Gilbert B."/>
            <person name="Handa Y."/>
            <person name="Hijri M."/>
            <person name="Kaul R."/>
            <person name="Kawaguchi M."/>
            <person name="Krajinski F."/>
            <person name="Lammers P."/>
            <person name="Lapierre D."/>
            <person name="Masclaux F.G."/>
            <person name="Murat C."/>
            <person name="Morin E."/>
            <person name="Ndikumana S."/>
            <person name="Pagni M."/>
            <person name="Petitpierre D."/>
            <person name="Requena N."/>
            <person name="Rosikiewicz P."/>
            <person name="Riley R."/>
            <person name="Saito K."/>
            <person name="San Clemente H."/>
            <person name="Shapiro H."/>
            <person name="van Tuinen D."/>
            <person name="Becard G."/>
            <person name="Bonfante P."/>
            <person name="Paszkowski U."/>
            <person name="Shachar-Hill Y."/>
            <person name="Young J.P."/>
            <person name="Sanders I.R."/>
            <person name="Henrissat B."/>
            <person name="Rensing S.A."/>
            <person name="Grigoriev I.V."/>
            <person name="Corradi N."/>
            <person name="Roux C."/>
            <person name="Martin F."/>
        </authorList>
    </citation>
    <scope>NUCLEOTIDE SEQUENCE</scope>
    <source>
        <strain evidence="1">DAOM 197198</strain>
    </source>
</reference>
<proteinExistence type="predicted"/>
<sequence>MVAQFSGMILDIMFSTNVALIQHNSVYINGIQIFQIIWFRDGIRQFIRDRYRLQIVSNAIIGDYRCFVAVVDIVEDDIEVVEVVDDGNVEVVGDAEDVEEIGDIEIWVEFVDIADIIDNFDIVGTIGIVGFVDTDYIDYTPIRNIHMK</sequence>
<protein>
    <submittedName>
        <fullName evidence="1">Uncharacterized protein</fullName>
    </submittedName>
</protein>
<accession>U9U3H7</accession>
<name>U9U3H7_RHIID</name>
<evidence type="ECO:0000313" key="1">
    <source>
        <dbReference type="EMBL" id="ESA14237.1"/>
    </source>
</evidence>
<dbReference type="EMBL" id="KI283102">
    <property type="protein sequence ID" value="ESA14237.1"/>
    <property type="molecule type" value="Genomic_DNA"/>
</dbReference>
<dbReference type="HOGENOM" id="CLU_1759767_0_0_1"/>